<evidence type="ECO:0000313" key="2">
    <source>
        <dbReference type="Proteomes" id="UP001152795"/>
    </source>
</evidence>
<accession>A0A7D9MGP6</accession>
<name>A0A7D9MGP6_PARCT</name>
<dbReference type="Proteomes" id="UP001152795">
    <property type="component" value="Unassembled WGS sequence"/>
</dbReference>
<organism evidence="1 2">
    <name type="scientific">Paramuricea clavata</name>
    <name type="common">Red gorgonian</name>
    <name type="synonym">Violescent sea-whip</name>
    <dbReference type="NCBI Taxonomy" id="317549"/>
    <lineage>
        <taxon>Eukaryota</taxon>
        <taxon>Metazoa</taxon>
        <taxon>Cnidaria</taxon>
        <taxon>Anthozoa</taxon>
        <taxon>Octocorallia</taxon>
        <taxon>Malacalcyonacea</taxon>
        <taxon>Plexauridae</taxon>
        <taxon>Paramuricea</taxon>
    </lineage>
</organism>
<sequence length="61" mass="6613">MKCTCQDNKIQLGDTLKHDIIVTFSDKFGNQITKLPNSPALPITVSGDGLRQAAVKVTVNK</sequence>
<dbReference type="EMBL" id="CACRXK020039397">
    <property type="protein sequence ID" value="CAB4045424.1"/>
    <property type="molecule type" value="Genomic_DNA"/>
</dbReference>
<comment type="caution">
    <text evidence="1">The sequence shown here is derived from an EMBL/GenBank/DDBJ whole genome shotgun (WGS) entry which is preliminary data.</text>
</comment>
<proteinExistence type="predicted"/>
<evidence type="ECO:0000313" key="1">
    <source>
        <dbReference type="EMBL" id="CAB4045424.1"/>
    </source>
</evidence>
<protein>
    <submittedName>
        <fullName evidence="1">Uncharacterized protein</fullName>
    </submittedName>
</protein>
<keyword evidence="2" id="KW-1185">Reference proteome</keyword>
<feature type="non-terminal residue" evidence="1">
    <location>
        <position position="61"/>
    </location>
</feature>
<gene>
    <name evidence="1" type="ORF">PACLA_8A088798</name>
</gene>
<dbReference type="AlphaFoldDB" id="A0A7D9MGP6"/>
<reference evidence="1" key="1">
    <citation type="submission" date="2020-04" db="EMBL/GenBank/DDBJ databases">
        <authorList>
            <person name="Alioto T."/>
            <person name="Alioto T."/>
            <person name="Gomez Garrido J."/>
        </authorList>
    </citation>
    <scope>NUCLEOTIDE SEQUENCE</scope>
    <source>
        <strain evidence="1">A484AB</strain>
    </source>
</reference>